<keyword evidence="1" id="KW-0812">Transmembrane</keyword>
<dbReference type="EMBL" id="CAKJTJ010000001">
    <property type="protein sequence ID" value="CAG9619610.1"/>
    <property type="molecule type" value="Genomic_DNA"/>
</dbReference>
<protein>
    <submittedName>
        <fullName evidence="2">Uncharacterized protein</fullName>
    </submittedName>
</protein>
<sequence length="131" mass="14739">MFRIILLLLIVVPALEIFLFITVGKNIGAMPTLLMVFLTGMLGVLLTKRQGLSALRNAQQKINNGQMPGDVLIDGLCIFFGGLLLIVPGFLTDFIGLALLFPFFRNLIKPAIFRVIRNRMHRGQYIIINRR</sequence>
<keyword evidence="3" id="KW-1185">Reference proteome</keyword>
<dbReference type="NCBIfam" id="NF008528">
    <property type="entry name" value="PRK11463.1-2"/>
    <property type="match status" value="1"/>
</dbReference>
<dbReference type="PANTHER" id="PTHR35335:SF1">
    <property type="entry name" value="UPF0716 PROTEIN FXSA"/>
    <property type="match status" value="1"/>
</dbReference>
<feature type="transmembrane region" description="Helical" evidence="1">
    <location>
        <begin position="71"/>
        <end position="91"/>
    </location>
</feature>
<dbReference type="InterPro" id="IPR007313">
    <property type="entry name" value="FxsA"/>
</dbReference>
<accession>A0ABN8A375</accession>
<keyword evidence="1" id="KW-1133">Transmembrane helix</keyword>
<dbReference type="RefSeq" id="WP_230499532.1">
    <property type="nucleotide sequence ID" value="NZ_CAKJTJ010000001.1"/>
</dbReference>
<evidence type="ECO:0000313" key="2">
    <source>
        <dbReference type="EMBL" id="CAG9619610.1"/>
    </source>
</evidence>
<dbReference type="Pfam" id="PF04186">
    <property type="entry name" value="FxsA"/>
    <property type="match status" value="1"/>
</dbReference>
<feature type="transmembrane region" description="Helical" evidence="1">
    <location>
        <begin position="97"/>
        <end position="116"/>
    </location>
</feature>
<comment type="caution">
    <text evidence="2">The sequence shown here is derived from an EMBL/GenBank/DDBJ whole genome shotgun (WGS) entry which is preliminary data.</text>
</comment>
<reference evidence="2 3" key="1">
    <citation type="submission" date="2021-10" db="EMBL/GenBank/DDBJ databases">
        <authorList>
            <person name="Criscuolo A."/>
        </authorList>
    </citation>
    <scope>NUCLEOTIDE SEQUENCE [LARGE SCALE GENOMIC DNA]</scope>
    <source>
        <strain evidence="3">CIP 111883</strain>
    </source>
</reference>
<gene>
    <name evidence="2" type="ORF">BACCIP111883_00378</name>
</gene>
<dbReference type="Proteomes" id="UP000789833">
    <property type="component" value="Unassembled WGS sequence"/>
</dbReference>
<keyword evidence="1" id="KW-0472">Membrane</keyword>
<evidence type="ECO:0000256" key="1">
    <source>
        <dbReference type="SAM" id="Phobius"/>
    </source>
</evidence>
<organism evidence="2 3">
    <name type="scientific">Sutcliffiella rhizosphaerae</name>
    <dbReference type="NCBI Taxonomy" id="2880967"/>
    <lineage>
        <taxon>Bacteria</taxon>
        <taxon>Bacillati</taxon>
        <taxon>Bacillota</taxon>
        <taxon>Bacilli</taxon>
        <taxon>Bacillales</taxon>
        <taxon>Bacillaceae</taxon>
        <taxon>Sutcliffiella</taxon>
    </lineage>
</organism>
<feature type="transmembrane region" description="Helical" evidence="1">
    <location>
        <begin position="29"/>
        <end position="47"/>
    </location>
</feature>
<evidence type="ECO:0000313" key="3">
    <source>
        <dbReference type="Proteomes" id="UP000789833"/>
    </source>
</evidence>
<name>A0ABN8A375_9BACI</name>
<dbReference type="PANTHER" id="PTHR35335">
    <property type="entry name" value="UPF0716 PROTEIN FXSA"/>
    <property type="match status" value="1"/>
</dbReference>
<proteinExistence type="predicted"/>